<gene>
    <name evidence="10" type="ORF">PGH07_08215</name>
</gene>
<evidence type="ECO:0000256" key="5">
    <source>
        <dbReference type="ARBA" id="ARBA00022984"/>
    </source>
</evidence>
<evidence type="ECO:0000256" key="6">
    <source>
        <dbReference type="ARBA" id="ARBA00023316"/>
    </source>
</evidence>
<keyword evidence="6 7" id="KW-0961">Cell wall biogenesis/degradation</keyword>
<evidence type="ECO:0000259" key="9">
    <source>
        <dbReference type="PROSITE" id="PS52029"/>
    </source>
</evidence>
<comment type="similarity">
    <text evidence="2">Belongs to the YkuD family.</text>
</comment>
<comment type="pathway">
    <text evidence="1 7">Cell wall biogenesis; peptidoglycan biosynthesis.</text>
</comment>
<dbReference type="RefSeq" id="WP_289413916.1">
    <property type="nucleotide sequence ID" value="NZ_JAQIBD010000002.1"/>
</dbReference>
<feature type="active site" description="Proton donor/acceptor" evidence="7">
    <location>
        <position position="121"/>
    </location>
</feature>
<dbReference type="InterPro" id="IPR005490">
    <property type="entry name" value="LD_TPept_cat_dom"/>
</dbReference>
<evidence type="ECO:0000256" key="8">
    <source>
        <dbReference type="SAM" id="SignalP"/>
    </source>
</evidence>
<keyword evidence="11" id="KW-1185">Reference proteome</keyword>
<dbReference type="Gene3D" id="2.40.440.10">
    <property type="entry name" value="L,D-transpeptidase catalytic domain-like"/>
    <property type="match status" value="1"/>
</dbReference>
<dbReference type="PANTHER" id="PTHR36699:SF1">
    <property type="entry name" value="L,D-TRANSPEPTIDASE YAFK-RELATED"/>
    <property type="match status" value="1"/>
</dbReference>
<evidence type="ECO:0000256" key="7">
    <source>
        <dbReference type="PROSITE-ProRule" id="PRU01373"/>
    </source>
</evidence>
<proteinExistence type="inferred from homology"/>
<feature type="signal peptide" evidence="8">
    <location>
        <begin position="1"/>
        <end position="17"/>
    </location>
</feature>
<dbReference type="CDD" id="cd16913">
    <property type="entry name" value="YkuD_like"/>
    <property type="match status" value="1"/>
</dbReference>
<keyword evidence="4 7" id="KW-0133">Cell shape</keyword>
<feature type="chain" id="PRO_5047531748" evidence="8">
    <location>
        <begin position="18"/>
        <end position="170"/>
    </location>
</feature>
<keyword evidence="5 7" id="KW-0573">Peptidoglycan synthesis</keyword>
<comment type="caution">
    <text evidence="10">The sequence shown here is derived from an EMBL/GenBank/DDBJ whole genome shotgun (WGS) entry which is preliminary data.</text>
</comment>
<accession>A0ABT7QZ96</accession>
<dbReference type="Pfam" id="PF03734">
    <property type="entry name" value="YkuD"/>
    <property type="match status" value="1"/>
</dbReference>
<evidence type="ECO:0000313" key="11">
    <source>
        <dbReference type="Proteomes" id="UP001169069"/>
    </source>
</evidence>
<name>A0ABT7QZ96_9BACT</name>
<keyword evidence="8" id="KW-0732">Signal</keyword>
<keyword evidence="3" id="KW-0808">Transferase</keyword>
<reference evidence="10" key="1">
    <citation type="submission" date="2023-01" db="EMBL/GenBank/DDBJ databases">
        <title>Sulfurovum sp. zt1-1 genome assembly.</title>
        <authorList>
            <person name="Wang J."/>
        </authorList>
    </citation>
    <scope>NUCLEOTIDE SEQUENCE</scope>
    <source>
        <strain evidence="10">Zt1-1</strain>
    </source>
</reference>
<dbReference type="SUPFAM" id="SSF141523">
    <property type="entry name" value="L,D-transpeptidase catalytic domain-like"/>
    <property type="match status" value="1"/>
</dbReference>
<evidence type="ECO:0000256" key="2">
    <source>
        <dbReference type="ARBA" id="ARBA00005992"/>
    </source>
</evidence>
<organism evidence="10 11">
    <name type="scientific">Sulfurovum zhangzhouensis</name>
    <dbReference type="NCBI Taxonomy" id="3019067"/>
    <lineage>
        <taxon>Bacteria</taxon>
        <taxon>Pseudomonadati</taxon>
        <taxon>Campylobacterota</taxon>
        <taxon>Epsilonproteobacteria</taxon>
        <taxon>Campylobacterales</taxon>
        <taxon>Sulfurovaceae</taxon>
        <taxon>Sulfurovum</taxon>
    </lineage>
</organism>
<dbReference type="PROSITE" id="PS52029">
    <property type="entry name" value="LD_TPASE"/>
    <property type="match status" value="1"/>
</dbReference>
<feature type="domain" description="L,D-TPase catalytic" evidence="9">
    <location>
        <begin position="31"/>
        <end position="169"/>
    </location>
</feature>
<feature type="active site" description="Nucleophile" evidence="7">
    <location>
        <position position="145"/>
    </location>
</feature>
<dbReference type="EMBL" id="JAQIBD010000002">
    <property type="protein sequence ID" value="MDM5272162.1"/>
    <property type="molecule type" value="Genomic_DNA"/>
</dbReference>
<evidence type="ECO:0000256" key="4">
    <source>
        <dbReference type="ARBA" id="ARBA00022960"/>
    </source>
</evidence>
<sequence>MKKYFFLVIMAPLFLFANTASLSKSQEIKADLVTVVKSERKMYLSHRGKVLKTYKIALGGNPVGHKKVQGDQRTPEGYYKLDYLKENSSFYKALHVSYPNARDCCNARKMGKSPGGSIMIHGQPNNESGWFKSFLKQRTDWTAGCIAMYNSDMDEVLKLVQVGTTIHIKP</sequence>
<dbReference type="PANTHER" id="PTHR36699">
    <property type="entry name" value="LD-TRANSPEPTIDASE"/>
    <property type="match status" value="1"/>
</dbReference>
<dbReference type="Proteomes" id="UP001169069">
    <property type="component" value="Unassembled WGS sequence"/>
</dbReference>
<dbReference type="InterPro" id="IPR038063">
    <property type="entry name" value="Transpep_catalytic_dom"/>
</dbReference>
<evidence type="ECO:0000313" key="10">
    <source>
        <dbReference type="EMBL" id="MDM5272162.1"/>
    </source>
</evidence>
<evidence type="ECO:0000256" key="1">
    <source>
        <dbReference type="ARBA" id="ARBA00004752"/>
    </source>
</evidence>
<protein>
    <submittedName>
        <fullName evidence="10">L,D-transpeptidase family protein</fullName>
    </submittedName>
</protein>
<evidence type="ECO:0000256" key="3">
    <source>
        <dbReference type="ARBA" id="ARBA00022679"/>
    </source>
</evidence>